<dbReference type="RefSeq" id="WP_183635652.1">
    <property type="nucleotide sequence ID" value="NZ_BAABLE010000005.1"/>
</dbReference>
<proteinExistence type="predicted"/>
<keyword evidence="1" id="KW-0472">Membrane</keyword>
<accession>A0A840BJL0</accession>
<protein>
    <recommendedName>
        <fullName evidence="2">Lnb N-terminal periplasmic domain-containing protein</fullName>
    </recommendedName>
</protein>
<dbReference type="EMBL" id="JACIET010000002">
    <property type="protein sequence ID" value="MBB4013721.1"/>
    <property type="molecule type" value="Genomic_DNA"/>
</dbReference>
<evidence type="ECO:0000313" key="4">
    <source>
        <dbReference type="Proteomes" id="UP000561045"/>
    </source>
</evidence>
<name>A0A840BJL0_9RHOO</name>
<keyword evidence="1" id="KW-0812">Transmembrane</keyword>
<evidence type="ECO:0000259" key="2">
    <source>
        <dbReference type="Pfam" id="PF13387"/>
    </source>
</evidence>
<organism evidence="3 4">
    <name type="scientific">Niveibacterium umoris</name>
    <dbReference type="NCBI Taxonomy" id="1193620"/>
    <lineage>
        <taxon>Bacteria</taxon>
        <taxon>Pseudomonadati</taxon>
        <taxon>Pseudomonadota</taxon>
        <taxon>Betaproteobacteria</taxon>
        <taxon>Rhodocyclales</taxon>
        <taxon>Rhodocyclaceae</taxon>
        <taxon>Niveibacterium</taxon>
    </lineage>
</organism>
<reference evidence="3 4" key="1">
    <citation type="submission" date="2020-08" db="EMBL/GenBank/DDBJ databases">
        <title>Genomic Encyclopedia of Type Strains, Phase IV (KMG-IV): sequencing the most valuable type-strain genomes for metagenomic binning, comparative biology and taxonomic classification.</title>
        <authorList>
            <person name="Goeker M."/>
        </authorList>
    </citation>
    <scope>NUCLEOTIDE SEQUENCE [LARGE SCALE GENOMIC DNA]</scope>
    <source>
        <strain evidence="3 4">DSM 106739</strain>
    </source>
</reference>
<keyword evidence="4" id="KW-1185">Reference proteome</keyword>
<evidence type="ECO:0000313" key="3">
    <source>
        <dbReference type="EMBL" id="MBB4013721.1"/>
    </source>
</evidence>
<dbReference type="InterPro" id="IPR025178">
    <property type="entry name" value="Lnb_N"/>
</dbReference>
<feature type="transmembrane region" description="Helical" evidence="1">
    <location>
        <begin position="60"/>
        <end position="77"/>
    </location>
</feature>
<dbReference type="Proteomes" id="UP000561045">
    <property type="component" value="Unassembled WGS sequence"/>
</dbReference>
<keyword evidence="1" id="KW-1133">Transmembrane helix</keyword>
<dbReference type="Pfam" id="PF13387">
    <property type="entry name" value="Lnb_N"/>
    <property type="match status" value="1"/>
</dbReference>
<comment type="caution">
    <text evidence="3">The sequence shown here is derived from an EMBL/GenBank/DDBJ whole genome shotgun (WGS) entry which is preliminary data.</text>
</comment>
<gene>
    <name evidence="3" type="ORF">GGR36_003067</name>
</gene>
<evidence type="ECO:0000256" key="1">
    <source>
        <dbReference type="SAM" id="Phobius"/>
    </source>
</evidence>
<sequence>MRLFARSLLGLLALLVNLWAVAALWIDGPASRALAALVSGLYAGAIIALLFRVKPFRRGALAAIACFGVVLLWWLALPASNQRDWLLDVAHPPTARIEGDILTIHNVRNFAYRGSDTDFEPRWETRRYDLSKVRGLDLAISFWGPTQYGHTIMSWEFEDAPPLAISIETRKEKGEQYSALLGFFRQFELYYVVADERDVLGVRTNHRGEQIRLYRLSTSPAAARELLEGYVAEFNALAKHPGWYNAVTTNCTTVIFKNVKHVFGISKLTDWRILANGHLDELAYEEKVVNTTMPLDELRRRSDITERAKAAGDARDFSQRIRVGLPDWPRP</sequence>
<feature type="domain" description="Lnb N-terminal periplasmic" evidence="2">
    <location>
        <begin position="121"/>
        <end position="276"/>
    </location>
</feature>
<feature type="transmembrane region" description="Helical" evidence="1">
    <location>
        <begin position="33"/>
        <end position="53"/>
    </location>
</feature>
<dbReference type="AlphaFoldDB" id="A0A840BJL0"/>